<dbReference type="Proteomes" id="UP001057402">
    <property type="component" value="Chromosome 11"/>
</dbReference>
<proteinExistence type="predicted"/>
<reference evidence="2" key="1">
    <citation type="journal article" date="2023" name="Front. Plant Sci.">
        <title>Chromosomal-level genome assembly of Melastoma candidum provides insights into trichome evolution.</title>
        <authorList>
            <person name="Zhong Y."/>
            <person name="Wu W."/>
            <person name="Sun C."/>
            <person name="Zou P."/>
            <person name="Liu Y."/>
            <person name="Dai S."/>
            <person name="Zhou R."/>
        </authorList>
    </citation>
    <scope>NUCLEOTIDE SEQUENCE [LARGE SCALE GENOMIC DNA]</scope>
</reference>
<organism evidence="1 2">
    <name type="scientific">Melastoma candidum</name>
    <dbReference type="NCBI Taxonomy" id="119954"/>
    <lineage>
        <taxon>Eukaryota</taxon>
        <taxon>Viridiplantae</taxon>
        <taxon>Streptophyta</taxon>
        <taxon>Embryophyta</taxon>
        <taxon>Tracheophyta</taxon>
        <taxon>Spermatophyta</taxon>
        <taxon>Magnoliopsida</taxon>
        <taxon>eudicotyledons</taxon>
        <taxon>Gunneridae</taxon>
        <taxon>Pentapetalae</taxon>
        <taxon>rosids</taxon>
        <taxon>malvids</taxon>
        <taxon>Myrtales</taxon>
        <taxon>Melastomataceae</taxon>
        <taxon>Melastomatoideae</taxon>
        <taxon>Melastomateae</taxon>
        <taxon>Melastoma</taxon>
    </lineage>
</organism>
<comment type="caution">
    <text evidence="1">The sequence shown here is derived from an EMBL/GenBank/DDBJ whole genome shotgun (WGS) entry which is preliminary data.</text>
</comment>
<keyword evidence="2" id="KW-1185">Reference proteome</keyword>
<name>A0ACB9LNF2_9MYRT</name>
<sequence>MELFGMDFGCVFGALRAGHVPPMDCLLPLLSKLLGYAIIALSATVKLPQIMKILRNKSIRGLSVVSFELEVVGYTIGLTYCIHKGLPFSAYGELAFLLIQAMILVVILYYFSQPMGIKSWIGSLIYCLVAPTILTGQFHPMLFDALYVSVSALDILLCKSSADLEKLQELKHRGAQFCDRLHESYRGHCEGLYQHSRKNRNDHRRGIGHQHSNELHHSESDTSVQKKTITGEENQVAKWRSAVLIVGLGQRLTQYKSSGVGGIRMSL</sequence>
<dbReference type="EMBL" id="CM042890">
    <property type="protein sequence ID" value="KAI4312834.1"/>
    <property type="molecule type" value="Genomic_DNA"/>
</dbReference>
<evidence type="ECO:0000313" key="2">
    <source>
        <dbReference type="Proteomes" id="UP001057402"/>
    </source>
</evidence>
<protein>
    <submittedName>
        <fullName evidence="1">Uncharacterized protein</fullName>
    </submittedName>
</protein>
<evidence type="ECO:0000313" key="1">
    <source>
        <dbReference type="EMBL" id="KAI4312834.1"/>
    </source>
</evidence>
<accession>A0ACB9LNF2</accession>
<gene>
    <name evidence="1" type="ORF">MLD38_037624</name>
</gene>